<keyword evidence="11" id="KW-1185">Reference proteome</keyword>
<feature type="transmembrane region" description="Helical" evidence="8">
    <location>
        <begin position="247"/>
        <end position="271"/>
    </location>
</feature>
<dbReference type="GO" id="GO:0004930">
    <property type="term" value="F:G protein-coupled receptor activity"/>
    <property type="evidence" value="ECO:0007669"/>
    <property type="project" value="UniProtKB-KW"/>
</dbReference>
<dbReference type="PROSITE" id="PS50261">
    <property type="entry name" value="G_PROTEIN_RECEP_F2_4"/>
    <property type="match status" value="1"/>
</dbReference>
<keyword evidence="6" id="KW-0807">Transducer</keyword>
<dbReference type="InterPro" id="IPR052808">
    <property type="entry name" value="GPCR_Mth-like"/>
</dbReference>
<keyword evidence="7 8" id="KW-0472">Membrane</keyword>
<dbReference type="PANTHER" id="PTHR46953:SF2">
    <property type="entry name" value="G-PROTEIN COUPLED RECEPTOR MTH-LIKE 5-RELATED"/>
    <property type="match status" value="1"/>
</dbReference>
<dbReference type="Gene3D" id="1.20.1070.10">
    <property type="entry name" value="Rhodopsin 7-helix transmembrane proteins"/>
    <property type="match status" value="1"/>
</dbReference>
<feature type="domain" description="G-protein coupled receptors family 2 profile 2" evidence="9">
    <location>
        <begin position="135"/>
        <end position="307"/>
    </location>
</feature>
<feature type="transmembrane region" description="Helical" evidence="8">
    <location>
        <begin position="204"/>
        <end position="227"/>
    </location>
</feature>
<keyword evidence="3 8" id="KW-0812">Transmembrane</keyword>
<comment type="subcellular location">
    <subcellularLocation>
        <location evidence="1">Membrane</location>
        <topology evidence="1">Multi-pass membrane protein</topology>
    </subcellularLocation>
</comment>
<evidence type="ECO:0000256" key="2">
    <source>
        <dbReference type="ARBA" id="ARBA00008979"/>
    </source>
</evidence>
<dbReference type="InterPro" id="IPR017981">
    <property type="entry name" value="GPCR_2-like_7TM"/>
</dbReference>
<feature type="transmembrane region" description="Helical" evidence="8">
    <location>
        <begin position="138"/>
        <end position="160"/>
    </location>
</feature>
<dbReference type="PANTHER" id="PTHR46953">
    <property type="entry name" value="G-PROTEIN COUPLED RECEPTOR MTH-LIKE 1-RELATED"/>
    <property type="match status" value="1"/>
</dbReference>
<keyword evidence="6" id="KW-0297">G-protein coupled receptor</keyword>
<keyword evidence="10" id="KW-0675">Receptor</keyword>
<evidence type="ECO:0000256" key="5">
    <source>
        <dbReference type="ARBA" id="ARBA00022989"/>
    </source>
</evidence>
<proteinExistence type="inferred from homology"/>
<evidence type="ECO:0000256" key="7">
    <source>
        <dbReference type="ARBA" id="ARBA00023136"/>
    </source>
</evidence>
<gene>
    <name evidence="10" type="primary">mth2_1</name>
    <name evidence="10" type="ORF">Anas_01076</name>
</gene>
<keyword evidence="5 8" id="KW-1133">Transmembrane helix</keyword>
<dbReference type="Proteomes" id="UP000326759">
    <property type="component" value="Unassembled WGS sequence"/>
</dbReference>
<evidence type="ECO:0000313" key="10">
    <source>
        <dbReference type="EMBL" id="KAB7496741.1"/>
    </source>
</evidence>
<sequence>MEFCEGVTCIRKCCPLGEAYDMTNYRCVPVDLINKWTPEFYNKDTYAKEIVKEYKIIVGFPLNCDFTSLSPNNDPPDFFQLLSNGSLYVKNWHLSLSSSKYCLDNFIYEESVMVEAMVCFPQPKAEGSSMCHNVGQKLYPSLLLISSIFLIITLTVYAIIPDLHSKIQGKCLITSILSLLASYISLATVQLWSQTLSSGWCIAFGFLIQFSVLSAFFWLNVMSYDIWRTLRSMKSGRDSPAGARKRFLYYSLYAWGCPFLIVIVTVIMQFLPKYLDRSNLILPRIGEYGCIVTREEFVFLFYGKKEY</sequence>
<dbReference type="Pfam" id="PF00002">
    <property type="entry name" value="7tm_2"/>
    <property type="match status" value="1"/>
</dbReference>
<comment type="similarity">
    <text evidence="2">Belongs to the G-protein coupled receptor 2 family. Mth subfamily.</text>
</comment>
<dbReference type="AlphaFoldDB" id="A0A5N5SRG6"/>
<dbReference type="Gene3D" id="2.170.180.11">
    <property type="entry name" value="Methuselah ectodomain, domain 2"/>
    <property type="match status" value="1"/>
</dbReference>
<reference evidence="10 11" key="1">
    <citation type="journal article" date="2019" name="PLoS Biol.">
        <title>Sex chromosomes control vertical transmission of feminizing Wolbachia symbionts in an isopod.</title>
        <authorList>
            <person name="Becking T."/>
            <person name="Chebbi M.A."/>
            <person name="Giraud I."/>
            <person name="Moumen B."/>
            <person name="Laverre T."/>
            <person name="Caubet Y."/>
            <person name="Peccoud J."/>
            <person name="Gilbert C."/>
            <person name="Cordaux R."/>
        </authorList>
    </citation>
    <scope>NUCLEOTIDE SEQUENCE [LARGE SCALE GENOMIC DNA]</scope>
    <source>
        <strain evidence="10">ANa2</strain>
        <tissue evidence="10">Whole body excluding digestive tract and cuticle</tissue>
    </source>
</reference>
<name>A0A5N5SRG6_9CRUS</name>
<feature type="transmembrane region" description="Helical" evidence="8">
    <location>
        <begin position="172"/>
        <end position="192"/>
    </location>
</feature>
<evidence type="ECO:0000313" key="11">
    <source>
        <dbReference type="Proteomes" id="UP000326759"/>
    </source>
</evidence>
<dbReference type="SUPFAM" id="SSF63877">
    <property type="entry name" value="Methuselah ectodomain"/>
    <property type="match status" value="1"/>
</dbReference>
<dbReference type="GO" id="GO:0007166">
    <property type="term" value="P:cell surface receptor signaling pathway"/>
    <property type="evidence" value="ECO:0007669"/>
    <property type="project" value="InterPro"/>
</dbReference>
<protein>
    <submittedName>
        <fullName evidence="10">G-protein coupled receptor Mth2</fullName>
    </submittedName>
</protein>
<dbReference type="InterPro" id="IPR023311">
    <property type="entry name" value="Methusela_ecto_dom_2"/>
</dbReference>
<dbReference type="OrthoDB" id="6134459at2759"/>
<evidence type="ECO:0000256" key="6">
    <source>
        <dbReference type="ARBA" id="ARBA00023040"/>
    </source>
</evidence>
<evidence type="ECO:0000256" key="8">
    <source>
        <dbReference type="SAM" id="Phobius"/>
    </source>
</evidence>
<organism evidence="10 11">
    <name type="scientific">Armadillidium nasatum</name>
    <dbReference type="NCBI Taxonomy" id="96803"/>
    <lineage>
        <taxon>Eukaryota</taxon>
        <taxon>Metazoa</taxon>
        <taxon>Ecdysozoa</taxon>
        <taxon>Arthropoda</taxon>
        <taxon>Crustacea</taxon>
        <taxon>Multicrustacea</taxon>
        <taxon>Malacostraca</taxon>
        <taxon>Eumalacostraca</taxon>
        <taxon>Peracarida</taxon>
        <taxon>Isopoda</taxon>
        <taxon>Oniscidea</taxon>
        <taxon>Crinocheta</taxon>
        <taxon>Armadillidiidae</taxon>
        <taxon>Armadillidium</taxon>
    </lineage>
</organism>
<dbReference type="InterPro" id="IPR000832">
    <property type="entry name" value="GPCR_2_secretin-like"/>
</dbReference>
<dbReference type="EMBL" id="SEYY01021066">
    <property type="protein sequence ID" value="KAB7496741.1"/>
    <property type="molecule type" value="Genomic_DNA"/>
</dbReference>
<evidence type="ECO:0000259" key="9">
    <source>
        <dbReference type="PROSITE" id="PS50261"/>
    </source>
</evidence>
<evidence type="ECO:0000256" key="4">
    <source>
        <dbReference type="ARBA" id="ARBA00022729"/>
    </source>
</evidence>
<accession>A0A5N5SRG6</accession>
<keyword evidence="4" id="KW-0732">Signal</keyword>
<comment type="caution">
    <text evidence="10">The sequence shown here is derived from an EMBL/GenBank/DDBJ whole genome shotgun (WGS) entry which is preliminary data.</text>
</comment>
<evidence type="ECO:0000256" key="3">
    <source>
        <dbReference type="ARBA" id="ARBA00022692"/>
    </source>
</evidence>
<evidence type="ECO:0000256" key="1">
    <source>
        <dbReference type="ARBA" id="ARBA00004141"/>
    </source>
</evidence>
<dbReference type="CDD" id="cd15039">
    <property type="entry name" value="7tmB3_Methuselah-like"/>
    <property type="match status" value="1"/>
</dbReference>
<dbReference type="InterPro" id="IPR010596">
    <property type="entry name" value="Methuselah_N_dom"/>
</dbReference>
<dbReference type="GO" id="GO:0016020">
    <property type="term" value="C:membrane"/>
    <property type="evidence" value="ECO:0007669"/>
    <property type="project" value="UniProtKB-SubCell"/>
</dbReference>
<dbReference type="Pfam" id="PF06652">
    <property type="entry name" value="Methuselah_N"/>
    <property type="match status" value="1"/>
</dbReference>
<dbReference type="InterPro" id="IPR036272">
    <property type="entry name" value="Methuselah_N_sf"/>
</dbReference>